<evidence type="ECO:0000313" key="1">
    <source>
        <dbReference type="EMBL" id="CUH64719.1"/>
    </source>
</evidence>
<evidence type="ECO:0000313" key="2">
    <source>
        <dbReference type="Proteomes" id="UP000051587"/>
    </source>
</evidence>
<organism evidence="1 2">
    <name type="scientific">Thalassovita gelatinovora</name>
    <name type="common">Thalassobius gelatinovorus</name>
    <dbReference type="NCBI Taxonomy" id="53501"/>
    <lineage>
        <taxon>Bacteria</taxon>
        <taxon>Pseudomonadati</taxon>
        <taxon>Pseudomonadota</taxon>
        <taxon>Alphaproteobacteria</taxon>
        <taxon>Rhodobacterales</taxon>
        <taxon>Roseobacteraceae</taxon>
        <taxon>Thalassovita</taxon>
    </lineage>
</organism>
<name>A0A0P1F9G2_THAGE</name>
<dbReference type="STRING" id="53501.SAMN04488043_102220"/>
<gene>
    <name evidence="1" type="ORF">TG4357_01455</name>
</gene>
<dbReference type="InterPro" id="IPR036291">
    <property type="entry name" value="NAD(P)-bd_dom_sf"/>
</dbReference>
<proteinExistence type="predicted"/>
<sequence>MEQTVLILGANGRFGVNAARAFAAAGWNVRKFDRSRDRLEQAAKGADVIVAAWNPPYQDWGKQVPALHAAVRKAALANDATVIIPGNVYVFGPDAPFLWGRDTPHLAQNTLGRIRIEMEDAYRREGVRTILLRSGDFLDTEASGNWFDGIMAKNLAKGTFTSPGRSDIPHAWGYLPDLVRAAVALAEKRDELDRFADIPFPGYTLSIEDIVAEISKLTGRQIRLKKMAWWPMAFVRPFIPMLKGVFEMRYLWNLPHRLDGSVFNQQLPGFEHTPVEQALSKAIAPLLPDGVMKLTHSTI</sequence>
<dbReference type="SUPFAM" id="SSF51735">
    <property type="entry name" value="NAD(P)-binding Rossmann-fold domains"/>
    <property type="match status" value="1"/>
</dbReference>
<dbReference type="AlphaFoldDB" id="A0A0P1F9G2"/>
<dbReference type="Gene3D" id="3.40.50.720">
    <property type="entry name" value="NAD(P)-binding Rossmann-like Domain"/>
    <property type="match status" value="1"/>
</dbReference>
<protein>
    <recommendedName>
        <fullName evidence="3">dTDP-4-dehydrorhamnose reductase</fullName>
    </recommendedName>
</protein>
<dbReference type="RefSeq" id="WP_058262187.1">
    <property type="nucleotide sequence ID" value="NZ_CP051181.1"/>
</dbReference>
<evidence type="ECO:0008006" key="3">
    <source>
        <dbReference type="Google" id="ProtNLM"/>
    </source>
</evidence>
<keyword evidence="2" id="KW-1185">Reference proteome</keyword>
<dbReference type="Proteomes" id="UP000051587">
    <property type="component" value="Unassembled WGS sequence"/>
</dbReference>
<reference evidence="1 2" key="1">
    <citation type="submission" date="2015-09" db="EMBL/GenBank/DDBJ databases">
        <authorList>
            <consortium name="Swine Surveillance"/>
        </authorList>
    </citation>
    <scope>NUCLEOTIDE SEQUENCE [LARGE SCALE GENOMIC DNA]</scope>
    <source>
        <strain evidence="1 2">CECT 4357</strain>
    </source>
</reference>
<dbReference type="EMBL" id="CYSA01000015">
    <property type="protein sequence ID" value="CUH64719.1"/>
    <property type="molecule type" value="Genomic_DNA"/>
</dbReference>
<accession>A0A0P1F9G2</accession>
<dbReference type="OrthoDB" id="7170465at2"/>